<comment type="caution">
    <text evidence="2">The sequence shown here is derived from an EMBL/GenBank/DDBJ whole genome shotgun (WGS) entry which is preliminary data.</text>
</comment>
<evidence type="ECO:0000313" key="2">
    <source>
        <dbReference type="EMBL" id="TFB72710.1"/>
    </source>
</evidence>
<name>A0A4R8UX33_9MICO</name>
<accession>A0A4R8UX33</accession>
<feature type="transmembrane region" description="Helical" evidence="1">
    <location>
        <begin position="49"/>
        <end position="73"/>
    </location>
</feature>
<dbReference type="OrthoDB" id="4794482at2"/>
<reference evidence="2 3" key="1">
    <citation type="submission" date="2019-03" db="EMBL/GenBank/DDBJ databases">
        <title>Genomics of glacier-inhabiting Cryobacterium strains.</title>
        <authorList>
            <person name="Liu Q."/>
            <person name="Xin Y.-H."/>
        </authorList>
    </citation>
    <scope>NUCLEOTIDE SEQUENCE [LARGE SCALE GENOMIC DNA]</scope>
    <source>
        <strain evidence="2 3">HLT2-23</strain>
    </source>
</reference>
<gene>
    <name evidence="2" type="ORF">E3O06_10405</name>
</gene>
<sequence>MFGVAAVGVVIVIGAVDLLVWNPQAKVPALSFDAICSRMIEVDQFTPSAAIVGVTLWAAFWGGLAVTVFVFAARRSQTWMTPRRVSMLSLCLGVERDEP</sequence>
<keyword evidence="3" id="KW-1185">Reference proteome</keyword>
<evidence type="ECO:0000256" key="1">
    <source>
        <dbReference type="SAM" id="Phobius"/>
    </source>
</evidence>
<dbReference type="EMBL" id="SOEY01000019">
    <property type="protein sequence ID" value="TFB72710.1"/>
    <property type="molecule type" value="Genomic_DNA"/>
</dbReference>
<dbReference type="RefSeq" id="WP_134503302.1">
    <property type="nucleotide sequence ID" value="NZ_SOEY01000019.1"/>
</dbReference>
<evidence type="ECO:0000313" key="3">
    <source>
        <dbReference type="Proteomes" id="UP000298173"/>
    </source>
</evidence>
<keyword evidence="1" id="KW-0812">Transmembrane</keyword>
<protein>
    <submittedName>
        <fullName evidence="2">Uncharacterized protein</fullName>
    </submittedName>
</protein>
<keyword evidence="1" id="KW-1133">Transmembrane helix</keyword>
<dbReference type="AlphaFoldDB" id="A0A4R8UX33"/>
<organism evidence="2 3">
    <name type="scientific">Cryobacterium glaciale</name>
    <dbReference type="NCBI Taxonomy" id="1259145"/>
    <lineage>
        <taxon>Bacteria</taxon>
        <taxon>Bacillati</taxon>
        <taxon>Actinomycetota</taxon>
        <taxon>Actinomycetes</taxon>
        <taxon>Micrococcales</taxon>
        <taxon>Microbacteriaceae</taxon>
        <taxon>Cryobacterium</taxon>
    </lineage>
</organism>
<proteinExistence type="predicted"/>
<dbReference type="Proteomes" id="UP000298173">
    <property type="component" value="Unassembled WGS sequence"/>
</dbReference>
<keyword evidence="1" id="KW-0472">Membrane</keyword>